<protein>
    <submittedName>
        <fullName evidence="2">Uncharacterized protein</fullName>
    </submittedName>
</protein>
<dbReference type="Proteomes" id="UP000887581">
    <property type="component" value="Unplaced"/>
</dbReference>
<evidence type="ECO:0000313" key="1">
    <source>
        <dbReference type="Proteomes" id="UP000887581"/>
    </source>
</evidence>
<accession>A0A915PSY4</accession>
<organism evidence="1 2">
    <name type="scientific">Setaria digitata</name>
    <dbReference type="NCBI Taxonomy" id="48799"/>
    <lineage>
        <taxon>Eukaryota</taxon>
        <taxon>Metazoa</taxon>
        <taxon>Ecdysozoa</taxon>
        <taxon>Nematoda</taxon>
        <taxon>Chromadorea</taxon>
        <taxon>Rhabditida</taxon>
        <taxon>Spirurina</taxon>
        <taxon>Spiruromorpha</taxon>
        <taxon>Filarioidea</taxon>
        <taxon>Setariidae</taxon>
        <taxon>Setaria</taxon>
    </lineage>
</organism>
<name>A0A915PSY4_9BILA</name>
<dbReference type="WBParaSite" id="sdigi.contig391.g7979.t1">
    <property type="protein sequence ID" value="sdigi.contig391.g7979.t1"/>
    <property type="gene ID" value="sdigi.contig391.g7979"/>
</dbReference>
<dbReference type="AlphaFoldDB" id="A0A915PSY4"/>
<sequence>MKTAVFGHDEICDDTTLSLNSGAIPPLTFAPPASLSVSSSLQIRCGTGGVSNAVSGYRSHHSRRTSRMQNGKLYEIFEFTLIDKSIGNDQSLVSCTKRYRIASSECAEKSIIREIEKES</sequence>
<reference evidence="2" key="1">
    <citation type="submission" date="2022-11" db="UniProtKB">
        <authorList>
            <consortium name="WormBaseParasite"/>
        </authorList>
    </citation>
    <scope>IDENTIFICATION</scope>
</reference>
<evidence type="ECO:0000313" key="2">
    <source>
        <dbReference type="WBParaSite" id="sdigi.contig391.g7979.t1"/>
    </source>
</evidence>
<keyword evidence="1" id="KW-1185">Reference proteome</keyword>
<proteinExistence type="predicted"/>